<dbReference type="EMBL" id="CAJNOQ010062039">
    <property type="protein sequence ID" value="CAF1673142.1"/>
    <property type="molecule type" value="Genomic_DNA"/>
</dbReference>
<gene>
    <name evidence="1" type="ORF">GPM918_LOCUS46386</name>
    <name evidence="2" type="ORF">SRO942_LOCUS50474</name>
</gene>
<evidence type="ECO:0000313" key="3">
    <source>
        <dbReference type="Proteomes" id="UP000663829"/>
    </source>
</evidence>
<name>A0A816GGB9_9BILA</name>
<dbReference type="EMBL" id="CAJOBC010143457">
    <property type="protein sequence ID" value="CAF4653600.1"/>
    <property type="molecule type" value="Genomic_DNA"/>
</dbReference>
<proteinExistence type="predicted"/>
<feature type="non-terminal residue" evidence="1">
    <location>
        <position position="1"/>
    </location>
</feature>
<accession>A0A816GGB9</accession>
<keyword evidence="3" id="KW-1185">Reference proteome</keyword>
<evidence type="ECO:0000313" key="1">
    <source>
        <dbReference type="EMBL" id="CAF1673142.1"/>
    </source>
</evidence>
<dbReference type="Proteomes" id="UP000681722">
    <property type="component" value="Unassembled WGS sequence"/>
</dbReference>
<dbReference type="AlphaFoldDB" id="A0A816GGB9"/>
<dbReference type="Proteomes" id="UP000663829">
    <property type="component" value="Unassembled WGS sequence"/>
</dbReference>
<protein>
    <submittedName>
        <fullName evidence="1">Uncharacterized protein</fullName>
    </submittedName>
</protein>
<reference evidence="1" key="1">
    <citation type="submission" date="2021-02" db="EMBL/GenBank/DDBJ databases">
        <authorList>
            <person name="Nowell W R."/>
        </authorList>
    </citation>
    <scope>NUCLEOTIDE SEQUENCE</scope>
</reference>
<organism evidence="1 3">
    <name type="scientific">Didymodactylos carnosus</name>
    <dbReference type="NCBI Taxonomy" id="1234261"/>
    <lineage>
        <taxon>Eukaryota</taxon>
        <taxon>Metazoa</taxon>
        <taxon>Spiralia</taxon>
        <taxon>Gnathifera</taxon>
        <taxon>Rotifera</taxon>
        <taxon>Eurotatoria</taxon>
        <taxon>Bdelloidea</taxon>
        <taxon>Philodinida</taxon>
        <taxon>Philodinidae</taxon>
        <taxon>Didymodactylos</taxon>
    </lineage>
</organism>
<evidence type="ECO:0000313" key="2">
    <source>
        <dbReference type="EMBL" id="CAF4653600.1"/>
    </source>
</evidence>
<comment type="caution">
    <text evidence="1">The sequence shown here is derived from an EMBL/GenBank/DDBJ whole genome shotgun (WGS) entry which is preliminary data.</text>
</comment>
<sequence length="29" mass="3032">QPGADPDLPRVPEPAVGAAGCFGFHRLRT</sequence>